<protein>
    <recommendedName>
        <fullName evidence="4">PE family protein</fullName>
    </recommendedName>
</protein>
<dbReference type="EMBL" id="JACHJQ010000003">
    <property type="protein sequence ID" value="MBB4906495.1"/>
    <property type="molecule type" value="Genomic_DNA"/>
</dbReference>
<comment type="caution">
    <text evidence="2">The sequence shown here is derived from an EMBL/GenBank/DDBJ whole genome shotgun (WGS) entry which is preliminary data.</text>
</comment>
<proteinExistence type="predicted"/>
<feature type="region of interest" description="Disordered" evidence="1">
    <location>
        <begin position="1"/>
        <end position="25"/>
    </location>
</feature>
<evidence type="ECO:0000256" key="1">
    <source>
        <dbReference type="SAM" id="MobiDB-lite"/>
    </source>
</evidence>
<dbReference type="RefSeq" id="WP_184810698.1">
    <property type="nucleotide sequence ID" value="NZ_JACHJQ010000003.1"/>
</dbReference>
<evidence type="ECO:0000313" key="2">
    <source>
        <dbReference type="EMBL" id="MBB4906495.1"/>
    </source>
</evidence>
<organism evidence="2 3">
    <name type="scientific">Actinophytocola algeriensis</name>
    <dbReference type="NCBI Taxonomy" id="1768010"/>
    <lineage>
        <taxon>Bacteria</taxon>
        <taxon>Bacillati</taxon>
        <taxon>Actinomycetota</taxon>
        <taxon>Actinomycetes</taxon>
        <taxon>Pseudonocardiales</taxon>
        <taxon>Pseudonocardiaceae</taxon>
    </lineage>
</organism>
<reference evidence="2 3" key="1">
    <citation type="submission" date="2020-08" db="EMBL/GenBank/DDBJ databases">
        <title>Genomic Encyclopedia of Type Strains, Phase III (KMG-III): the genomes of soil and plant-associated and newly described type strains.</title>
        <authorList>
            <person name="Whitman W."/>
        </authorList>
    </citation>
    <scope>NUCLEOTIDE SEQUENCE [LARGE SCALE GENOMIC DNA]</scope>
    <source>
        <strain evidence="2 3">CECT 8960</strain>
    </source>
</reference>
<evidence type="ECO:0008006" key="4">
    <source>
        <dbReference type="Google" id="ProtNLM"/>
    </source>
</evidence>
<gene>
    <name evidence="2" type="ORF">FHR82_002715</name>
</gene>
<evidence type="ECO:0000313" key="3">
    <source>
        <dbReference type="Proteomes" id="UP000520767"/>
    </source>
</evidence>
<accession>A0A7W7VDY7</accession>
<name>A0A7W7VDY7_9PSEU</name>
<keyword evidence="3" id="KW-1185">Reference proteome</keyword>
<feature type="compositionally biased region" description="Gly residues" evidence="1">
    <location>
        <begin position="1"/>
        <end position="12"/>
    </location>
</feature>
<dbReference type="Proteomes" id="UP000520767">
    <property type="component" value="Unassembled WGS sequence"/>
</dbReference>
<sequence>MFVADGGGGGGRALSTPAFSGPQTLHVEPSAIPEALKAFTDAYDRVSRKVRDLASLPVREWAGDPVSGETATQFAERTNTGGADSAYVCLTGYQKQLKAAIDSLTSAQEEYLRVEGTNSARWGKYDG</sequence>
<dbReference type="AlphaFoldDB" id="A0A7W7VDY7"/>